<dbReference type="WBParaSite" id="Pan_g19664.t1">
    <property type="protein sequence ID" value="Pan_g19664.t1"/>
    <property type="gene ID" value="Pan_g19664"/>
</dbReference>
<organism evidence="1 2">
    <name type="scientific">Panagrellus redivivus</name>
    <name type="common">Microworm</name>
    <dbReference type="NCBI Taxonomy" id="6233"/>
    <lineage>
        <taxon>Eukaryota</taxon>
        <taxon>Metazoa</taxon>
        <taxon>Ecdysozoa</taxon>
        <taxon>Nematoda</taxon>
        <taxon>Chromadorea</taxon>
        <taxon>Rhabditida</taxon>
        <taxon>Tylenchina</taxon>
        <taxon>Panagrolaimomorpha</taxon>
        <taxon>Panagrolaimoidea</taxon>
        <taxon>Panagrolaimidae</taxon>
        <taxon>Panagrellus</taxon>
    </lineage>
</organism>
<sequence>MPYPITNLAYGLRCRLTELTTPVERYKFQIAAGNSSICPPKLQPVRTASKVCSLIGADGKVSIHYTSSDNKGASLEAYEGNVINCTKTLLLTSITTESLMSNTFDYLITQPKSIHLYYNCDTSELFYKKLSELVGGSVETFIYDGKLDGADFIAFLKAQKRGFKLHFYRALDRSTELVRLKKDLCEQLLHMSSTEFDGKVAELGEPTRFKIGDVTWYLP</sequence>
<dbReference type="Proteomes" id="UP000492821">
    <property type="component" value="Unassembled WGS sequence"/>
</dbReference>
<evidence type="ECO:0000313" key="1">
    <source>
        <dbReference type="Proteomes" id="UP000492821"/>
    </source>
</evidence>
<proteinExistence type="predicted"/>
<name>A0A7E4VDY9_PANRE</name>
<evidence type="ECO:0000313" key="2">
    <source>
        <dbReference type="WBParaSite" id="Pan_g19664.t1"/>
    </source>
</evidence>
<accession>A0A7E4VDY9</accession>
<protein>
    <submittedName>
        <fullName evidence="2">DUF2220 domain-containing protein</fullName>
    </submittedName>
</protein>
<dbReference type="AlphaFoldDB" id="A0A7E4VDY9"/>
<reference evidence="2" key="2">
    <citation type="submission" date="2020-10" db="UniProtKB">
        <authorList>
            <consortium name="WormBaseParasite"/>
        </authorList>
    </citation>
    <scope>IDENTIFICATION</scope>
</reference>
<keyword evidence="1" id="KW-1185">Reference proteome</keyword>
<reference evidence="1" key="1">
    <citation type="journal article" date="2013" name="Genetics">
        <title>The draft genome and transcriptome of Panagrellus redivivus are shaped by the harsh demands of a free-living lifestyle.</title>
        <authorList>
            <person name="Srinivasan J."/>
            <person name="Dillman A.R."/>
            <person name="Macchietto M.G."/>
            <person name="Heikkinen L."/>
            <person name="Lakso M."/>
            <person name="Fracchia K.M."/>
            <person name="Antoshechkin I."/>
            <person name="Mortazavi A."/>
            <person name="Wong G."/>
            <person name="Sternberg P.W."/>
        </authorList>
    </citation>
    <scope>NUCLEOTIDE SEQUENCE [LARGE SCALE GENOMIC DNA]</scope>
    <source>
        <strain evidence="1">MT8872</strain>
    </source>
</reference>